<keyword evidence="2" id="KW-1185">Reference proteome</keyword>
<dbReference type="Proteomes" id="UP000663760">
    <property type="component" value="Chromosome 9"/>
</dbReference>
<reference evidence="1" key="1">
    <citation type="submission" date="2020-02" db="EMBL/GenBank/DDBJ databases">
        <authorList>
            <person name="Scholz U."/>
            <person name="Mascher M."/>
            <person name="Fiebig A."/>
        </authorList>
    </citation>
    <scope>NUCLEOTIDE SEQUENCE</scope>
</reference>
<evidence type="ECO:0000313" key="2">
    <source>
        <dbReference type="Proteomes" id="UP000663760"/>
    </source>
</evidence>
<accession>A0A7I8KWC5</accession>
<evidence type="ECO:0000313" key="1">
    <source>
        <dbReference type="EMBL" id="CAA7401822.1"/>
    </source>
</evidence>
<protein>
    <submittedName>
        <fullName evidence="1">Uncharacterized protein</fullName>
    </submittedName>
</protein>
<dbReference type="EMBL" id="LR746272">
    <property type="protein sequence ID" value="CAA7401822.1"/>
    <property type="molecule type" value="Genomic_DNA"/>
</dbReference>
<organism evidence="1 2">
    <name type="scientific">Spirodela intermedia</name>
    <name type="common">Intermediate duckweed</name>
    <dbReference type="NCBI Taxonomy" id="51605"/>
    <lineage>
        <taxon>Eukaryota</taxon>
        <taxon>Viridiplantae</taxon>
        <taxon>Streptophyta</taxon>
        <taxon>Embryophyta</taxon>
        <taxon>Tracheophyta</taxon>
        <taxon>Spermatophyta</taxon>
        <taxon>Magnoliopsida</taxon>
        <taxon>Liliopsida</taxon>
        <taxon>Araceae</taxon>
        <taxon>Lemnoideae</taxon>
        <taxon>Spirodela</taxon>
    </lineage>
</organism>
<sequence length="79" mass="9218">MSKLYFPTFNLIFVSFSVNLSSCKRDYLERIKIITDQASLGLRLVHNEGADIRMMSAPDERELGRNRVLSSDFYVSYYK</sequence>
<dbReference type="AlphaFoldDB" id="A0A7I8KWC5"/>
<gene>
    <name evidence="1" type="ORF">SI8410_09012500</name>
</gene>
<proteinExistence type="predicted"/>
<name>A0A7I8KWC5_SPIIN</name>